<accession>A0A4V6CS57</accession>
<feature type="region of interest" description="Disordered" evidence="1">
    <location>
        <begin position="1"/>
        <end position="144"/>
    </location>
</feature>
<dbReference type="AlphaFoldDB" id="A0A4V6CS57"/>
<feature type="compositionally biased region" description="Polar residues" evidence="1">
    <location>
        <begin position="1"/>
        <end position="10"/>
    </location>
</feature>
<reference evidence="2 3" key="1">
    <citation type="submission" date="2019-05" db="EMBL/GenBank/DDBJ databases">
        <title>Nakamurella sp. N5BH11, whole genome shotgun sequence.</title>
        <authorList>
            <person name="Tuo L."/>
        </authorList>
    </citation>
    <scope>NUCLEOTIDE SEQUENCE [LARGE SCALE GENOMIC DNA]</scope>
    <source>
        <strain evidence="2 3">N5BH11</strain>
    </source>
</reference>
<evidence type="ECO:0000313" key="2">
    <source>
        <dbReference type="EMBL" id="TKV60255.1"/>
    </source>
</evidence>
<dbReference type="RefSeq" id="WP_137447558.1">
    <property type="nucleotide sequence ID" value="NZ_SZZH01000001.1"/>
</dbReference>
<protein>
    <submittedName>
        <fullName evidence="2">Uncharacterized protein</fullName>
    </submittedName>
</protein>
<proteinExistence type="predicted"/>
<evidence type="ECO:0000313" key="3">
    <source>
        <dbReference type="Proteomes" id="UP000306985"/>
    </source>
</evidence>
<dbReference type="Proteomes" id="UP000306985">
    <property type="component" value="Unassembled WGS sequence"/>
</dbReference>
<organism evidence="2 3">
    <name type="scientific">Nakamurella flava</name>
    <dbReference type="NCBI Taxonomy" id="2576308"/>
    <lineage>
        <taxon>Bacteria</taxon>
        <taxon>Bacillati</taxon>
        <taxon>Actinomycetota</taxon>
        <taxon>Actinomycetes</taxon>
        <taxon>Nakamurellales</taxon>
        <taxon>Nakamurellaceae</taxon>
        <taxon>Nakamurella</taxon>
    </lineage>
</organism>
<keyword evidence="3" id="KW-1185">Reference proteome</keyword>
<name>A0A4V6CS57_9ACTN</name>
<comment type="caution">
    <text evidence="2">The sequence shown here is derived from an EMBL/GenBank/DDBJ whole genome shotgun (WGS) entry which is preliminary data.</text>
</comment>
<sequence length="144" mass="14542">MTSSTPNTPADATPEPQADADPTAVSGGIPAHEPSDADLQSTADTSTPTDEVPETAAESGAADDEPDRGEAATADRPSPFSSPADLQTAGIRDADHLLAESEDASGQARDAAQGLRGAEQPETVGDGTDLPAAPDAETRPRQPE</sequence>
<evidence type="ECO:0000256" key="1">
    <source>
        <dbReference type="SAM" id="MobiDB-lite"/>
    </source>
</evidence>
<dbReference type="EMBL" id="SZZH01000001">
    <property type="protein sequence ID" value="TKV60255.1"/>
    <property type="molecule type" value="Genomic_DNA"/>
</dbReference>
<feature type="compositionally biased region" description="Polar residues" evidence="1">
    <location>
        <begin position="38"/>
        <end position="49"/>
    </location>
</feature>
<gene>
    <name evidence="2" type="ORF">FDO65_00525</name>
</gene>